<feature type="transmembrane region" description="Helical" evidence="2">
    <location>
        <begin position="82"/>
        <end position="105"/>
    </location>
</feature>
<evidence type="ECO:0000259" key="3">
    <source>
        <dbReference type="Pfam" id="PF09335"/>
    </source>
</evidence>
<keyword evidence="2" id="KW-0812">Transmembrane</keyword>
<evidence type="ECO:0000256" key="2">
    <source>
        <dbReference type="SAM" id="Phobius"/>
    </source>
</evidence>
<sequence>MDLVDDAKPTISTSTNENEKNDDPDSTRNAAAVAGVLPLLAFGGLVAAGAHYKDEITTFLYAFSDVVEGFGPVKGPMAFMGIYVALEILAVPAIPLTMSAGAIFGPAQGTAMVSVSATAAATISFLIARYALREKVTELARKYPKFAAVDDAIGEDSFKVVALLRLSPLLPFALSNYLYGLTSVKTKPYVLASWLGMLPGTFAYVSAGAVGRTLIEAGESAASGGGAGGEWTHAAQVLCGFGFAVLSGGYVTRLATEALKEVEDEMERVEREAAKGE</sequence>
<dbReference type="Proteomes" id="UP000001876">
    <property type="component" value="Unassembled WGS sequence"/>
</dbReference>
<dbReference type="eggNOG" id="KOG3140">
    <property type="taxonomic scope" value="Eukaryota"/>
</dbReference>
<evidence type="ECO:0000256" key="1">
    <source>
        <dbReference type="SAM" id="MobiDB-lite"/>
    </source>
</evidence>
<dbReference type="EMBL" id="GG663738">
    <property type="protein sequence ID" value="EEH57827.1"/>
    <property type="molecule type" value="Genomic_DNA"/>
</dbReference>
<proteinExistence type="predicted"/>
<dbReference type="OMA" id="ANKMCAL"/>
<dbReference type="AlphaFoldDB" id="C1MR64"/>
<dbReference type="STRING" id="564608.C1MR64"/>
<accession>C1MR64</accession>
<feature type="transmembrane region" description="Helical" evidence="2">
    <location>
        <begin position="30"/>
        <end position="50"/>
    </location>
</feature>
<dbReference type="PANTHER" id="PTHR46826">
    <property type="match status" value="1"/>
</dbReference>
<organism evidence="5">
    <name type="scientific">Micromonas pusilla (strain CCMP1545)</name>
    <name type="common">Picoplanktonic green alga</name>
    <dbReference type="NCBI Taxonomy" id="564608"/>
    <lineage>
        <taxon>Eukaryota</taxon>
        <taxon>Viridiplantae</taxon>
        <taxon>Chlorophyta</taxon>
        <taxon>Mamiellophyceae</taxon>
        <taxon>Mamiellales</taxon>
        <taxon>Mamiellaceae</taxon>
        <taxon>Micromonas</taxon>
    </lineage>
</organism>
<keyword evidence="2" id="KW-1133">Transmembrane helix</keyword>
<evidence type="ECO:0000313" key="4">
    <source>
        <dbReference type="EMBL" id="EEH57827.1"/>
    </source>
</evidence>
<keyword evidence="2" id="KW-0472">Membrane</keyword>
<dbReference type="InterPro" id="IPR053240">
    <property type="entry name" value="VTT_domain"/>
</dbReference>
<dbReference type="KEGG" id="mpp:MICPUCDRAFT_16665"/>
<keyword evidence="5" id="KW-1185">Reference proteome</keyword>
<feature type="transmembrane region" description="Helical" evidence="2">
    <location>
        <begin position="111"/>
        <end position="132"/>
    </location>
</feature>
<protein>
    <submittedName>
        <fullName evidence="4">DNA glycosylase</fullName>
    </submittedName>
</protein>
<feature type="domain" description="VTT" evidence="3">
    <location>
        <begin position="91"/>
        <end position="209"/>
    </location>
</feature>
<reference evidence="4 5" key="1">
    <citation type="journal article" date="2009" name="Science">
        <title>Green evolution and dynamic adaptations revealed by genomes of the marine picoeukaryotes Micromonas.</title>
        <authorList>
            <person name="Worden A.Z."/>
            <person name="Lee J.H."/>
            <person name="Mock T."/>
            <person name="Rouze P."/>
            <person name="Simmons M.P."/>
            <person name="Aerts A.L."/>
            <person name="Allen A.E."/>
            <person name="Cuvelier M.L."/>
            <person name="Derelle E."/>
            <person name="Everett M.V."/>
            <person name="Foulon E."/>
            <person name="Grimwood J."/>
            <person name="Gundlach H."/>
            <person name="Henrissat B."/>
            <person name="Napoli C."/>
            <person name="McDonald S.M."/>
            <person name="Parker M.S."/>
            <person name="Rombauts S."/>
            <person name="Salamov A."/>
            <person name="Von Dassow P."/>
            <person name="Badger J.H."/>
            <person name="Coutinho P.M."/>
            <person name="Demir E."/>
            <person name="Dubchak I."/>
            <person name="Gentemann C."/>
            <person name="Eikrem W."/>
            <person name="Gready J.E."/>
            <person name="John U."/>
            <person name="Lanier W."/>
            <person name="Lindquist E.A."/>
            <person name="Lucas S."/>
            <person name="Mayer K.F."/>
            <person name="Moreau H."/>
            <person name="Not F."/>
            <person name="Otillar R."/>
            <person name="Panaud O."/>
            <person name="Pangilinan J."/>
            <person name="Paulsen I."/>
            <person name="Piegu B."/>
            <person name="Poliakov A."/>
            <person name="Robbens S."/>
            <person name="Schmutz J."/>
            <person name="Toulza E."/>
            <person name="Wyss T."/>
            <person name="Zelensky A."/>
            <person name="Zhou K."/>
            <person name="Armbrust E.V."/>
            <person name="Bhattacharya D."/>
            <person name="Goodenough U.W."/>
            <person name="Van de Peer Y."/>
            <person name="Grigoriev I.V."/>
        </authorList>
    </citation>
    <scope>NUCLEOTIDE SEQUENCE [LARGE SCALE GENOMIC DNA]</scope>
    <source>
        <strain evidence="4 5">CCMP1545</strain>
    </source>
</reference>
<dbReference type="PANTHER" id="PTHR46826:SF1">
    <property type="entry name" value="TVP38_TMEM64 FAMILY MEMBRANE PROTEIN YDJX"/>
    <property type="match status" value="1"/>
</dbReference>
<evidence type="ECO:0000313" key="5">
    <source>
        <dbReference type="Proteomes" id="UP000001876"/>
    </source>
</evidence>
<dbReference type="OrthoDB" id="166803at2759"/>
<dbReference type="Pfam" id="PF09335">
    <property type="entry name" value="VTT_dom"/>
    <property type="match status" value="1"/>
</dbReference>
<feature type="compositionally biased region" description="Basic and acidic residues" evidence="1">
    <location>
        <begin position="17"/>
        <end position="26"/>
    </location>
</feature>
<dbReference type="RefSeq" id="XP_003057876.1">
    <property type="nucleotide sequence ID" value="XM_003057830.1"/>
</dbReference>
<dbReference type="InterPro" id="IPR032816">
    <property type="entry name" value="VTT_dom"/>
</dbReference>
<feature type="region of interest" description="Disordered" evidence="1">
    <location>
        <begin position="1"/>
        <end position="27"/>
    </location>
</feature>
<name>C1MR64_MICPC</name>
<gene>
    <name evidence="4" type="ORF">MICPUCDRAFT_16665</name>
</gene>
<dbReference type="GeneID" id="9683314"/>